<comment type="caution">
    <text evidence="2">The sequence shown here is derived from an EMBL/GenBank/DDBJ whole genome shotgun (WGS) entry which is preliminary data.</text>
</comment>
<gene>
    <name evidence="2" type="ORF">PVAG01_01489</name>
</gene>
<evidence type="ECO:0000313" key="3">
    <source>
        <dbReference type="Proteomes" id="UP001629113"/>
    </source>
</evidence>
<name>A0ABR4PX95_9HELO</name>
<dbReference type="InterPro" id="IPR027417">
    <property type="entry name" value="P-loop_NTPase"/>
</dbReference>
<dbReference type="PANTHER" id="PTHR23077">
    <property type="entry name" value="AAA-FAMILY ATPASE"/>
    <property type="match status" value="1"/>
</dbReference>
<dbReference type="SUPFAM" id="SSF52540">
    <property type="entry name" value="P-loop containing nucleoside triphosphate hydrolases"/>
    <property type="match status" value="1"/>
</dbReference>
<feature type="domain" description="AAA+ ATPase" evidence="1">
    <location>
        <begin position="238"/>
        <end position="367"/>
    </location>
</feature>
<evidence type="ECO:0000313" key="2">
    <source>
        <dbReference type="EMBL" id="KAL3427980.1"/>
    </source>
</evidence>
<dbReference type="SMART" id="SM00382">
    <property type="entry name" value="AAA"/>
    <property type="match status" value="1"/>
</dbReference>
<organism evidence="2 3">
    <name type="scientific">Phlyctema vagabunda</name>
    <dbReference type="NCBI Taxonomy" id="108571"/>
    <lineage>
        <taxon>Eukaryota</taxon>
        <taxon>Fungi</taxon>
        <taxon>Dikarya</taxon>
        <taxon>Ascomycota</taxon>
        <taxon>Pezizomycotina</taxon>
        <taxon>Leotiomycetes</taxon>
        <taxon>Helotiales</taxon>
        <taxon>Dermateaceae</taxon>
        <taxon>Phlyctema</taxon>
    </lineage>
</organism>
<dbReference type="EMBL" id="JBFCZG010000001">
    <property type="protein sequence ID" value="KAL3427980.1"/>
    <property type="molecule type" value="Genomic_DNA"/>
</dbReference>
<dbReference type="PANTHER" id="PTHR23077:SF132">
    <property type="entry name" value="ATP-DEPENDENT ZN PROTEASE"/>
    <property type="match status" value="1"/>
</dbReference>
<dbReference type="InterPro" id="IPR003593">
    <property type="entry name" value="AAA+_ATPase"/>
</dbReference>
<dbReference type="CDD" id="cd19481">
    <property type="entry name" value="RecA-like_protease"/>
    <property type="match status" value="1"/>
</dbReference>
<dbReference type="Gene3D" id="1.10.8.60">
    <property type="match status" value="1"/>
</dbReference>
<dbReference type="Proteomes" id="UP001629113">
    <property type="component" value="Unassembled WGS sequence"/>
</dbReference>
<sequence length="513" mass="58656">MASFEDFVCVNSSPGSGSSDSVGAEFIKHSSGKRIYTPAIIARTLRSKYPKHHITVSRGNVNLISYASSQPDVKYQLREPSEALIQRQFIPPARRYNDETGGSIGESIQIAGYDFDHKGDALIVYIVQGRDGLYVEPSNFILVAPSGDEVMTQDEKAAAQKKADVLLESSTRWSQELHGEVLIFDNGYWQKNKELWENVQKSYWFDVIMEEKRKEAIIEDVIGFFDAEKRYAEFKVPWKRGVIFYGPPGNGKTISTKALMHDLSQRTSPDVESLYVKTFKTYAGPEAGIRMIFQKARQMAPCLLIFEDIDSLVDVSVRSYFLNEVDGLESNHGILMIGSTNHLERLDPGIAKRPSRFDRKYLFDVPNRGERIQYCEYWRYKLRKNKKVDFPGELSSMIADLTSDFSFAYMKEAFVAALLVIVAKKDEQLLRSRRVEDDFRDNVFWKEIKKQIAGLRKEMEEESLVDEEEAPKPAEAAVREPFSWPNLSSLLDERSILGPERGESPQYAMPRYM</sequence>
<dbReference type="Pfam" id="PF00004">
    <property type="entry name" value="AAA"/>
    <property type="match status" value="1"/>
</dbReference>
<dbReference type="InterPro" id="IPR050168">
    <property type="entry name" value="AAA_ATPase_domain"/>
</dbReference>
<evidence type="ECO:0000259" key="1">
    <source>
        <dbReference type="SMART" id="SM00382"/>
    </source>
</evidence>
<protein>
    <submittedName>
        <fullName evidence="2">ATPase YjoB</fullName>
    </submittedName>
</protein>
<dbReference type="Gene3D" id="3.40.50.300">
    <property type="entry name" value="P-loop containing nucleotide triphosphate hydrolases"/>
    <property type="match status" value="1"/>
</dbReference>
<accession>A0ABR4PX95</accession>
<proteinExistence type="predicted"/>
<reference evidence="2 3" key="1">
    <citation type="submission" date="2024-06" db="EMBL/GenBank/DDBJ databases">
        <title>Complete genome of Phlyctema vagabunda strain 19-DSS-EL-015.</title>
        <authorList>
            <person name="Fiorenzani C."/>
        </authorList>
    </citation>
    <scope>NUCLEOTIDE SEQUENCE [LARGE SCALE GENOMIC DNA]</scope>
    <source>
        <strain evidence="2 3">19-DSS-EL-015</strain>
    </source>
</reference>
<keyword evidence="3" id="KW-1185">Reference proteome</keyword>
<dbReference type="InterPro" id="IPR003959">
    <property type="entry name" value="ATPase_AAA_core"/>
</dbReference>